<dbReference type="InterPro" id="IPR007684">
    <property type="entry name" value="Znf_Ogr/Delta"/>
</dbReference>
<dbReference type="Pfam" id="PF04606">
    <property type="entry name" value="Ogr_Delta"/>
    <property type="match status" value="1"/>
</dbReference>
<dbReference type="Proteomes" id="UP000194350">
    <property type="component" value="Unassembled WGS sequence"/>
</dbReference>
<evidence type="ECO:0000313" key="4">
    <source>
        <dbReference type="Proteomes" id="UP000194350"/>
    </source>
</evidence>
<dbReference type="OrthoDB" id="6895359at2"/>
<accession>A0A1Y2SC91</accession>
<dbReference type="RefSeq" id="WP_086109246.1">
    <property type="nucleotide sequence ID" value="NZ_CAWNGD010000139.1"/>
</dbReference>
<organism evidence="3 4">
    <name type="scientific">Xenorhabdus vietnamensis</name>
    <dbReference type="NCBI Taxonomy" id="351656"/>
    <lineage>
        <taxon>Bacteria</taxon>
        <taxon>Pseudomonadati</taxon>
        <taxon>Pseudomonadota</taxon>
        <taxon>Gammaproteobacteria</taxon>
        <taxon>Enterobacterales</taxon>
        <taxon>Morganellaceae</taxon>
        <taxon>Xenorhabdus</taxon>
    </lineage>
</organism>
<dbReference type="STRING" id="351656.Xvie_02098"/>
<feature type="region of interest" description="Disordered" evidence="1">
    <location>
        <begin position="53"/>
        <end position="74"/>
    </location>
</feature>
<sequence length="74" mass="8677">MFRCPICKTNSHTRSSFWQTEETKERYNQCQNINCGTTFVTCESFIRVISKGNNINKANPHPKKKKAGWEKHDQ</sequence>
<evidence type="ECO:0000313" key="3">
    <source>
        <dbReference type="EMBL" id="OTA16326.1"/>
    </source>
</evidence>
<proteinExistence type="predicted"/>
<protein>
    <submittedName>
        <fullName evidence="3">Transcriptional regulator</fullName>
    </submittedName>
</protein>
<dbReference type="AlphaFoldDB" id="A0A1Y2SC91"/>
<evidence type="ECO:0000259" key="2">
    <source>
        <dbReference type="Pfam" id="PF04606"/>
    </source>
</evidence>
<dbReference type="EMBL" id="MUBJ01000009">
    <property type="protein sequence ID" value="OTA16326.1"/>
    <property type="molecule type" value="Genomic_DNA"/>
</dbReference>
<reference evidence="3 4" key="1">
    <citation type="submission" date="2016-10" db="EMBL/GenBank/DDBJ databases">
        <title>Systematic genetic and metabolomic analysis of Xenorhabdus and Photorhabdus spp., highlights the requirements for a dual symbiotic and pathogenic life style.</title>
        <authorList>
            <person name="Tobias N.J."/>
            <person name="Wolff H."/>
            <person name="Djahanschiri B."/>
            <person name="Pidot S.J."/>
            <person name="Stinear T.P."/>
            <person name="Ebersberger I."/>
            <person name="Bode H.B."/>
        </authorList>
    </citation>
    <scope>NUCLEOTIDE SEQUENCE [LARGE SCALE GENOMIC DNA]</scope>
    <source>
        <strain evidence="3 4">DSM 22392</strain>
    </source>
</reference>
<keyword evidence="4" id="KW-1185">Reference proteome</keyword>
<name>A0A1Y2SC91_9GAMM</name>
<comment type="caution">
    <text evidence="3">The sequence shown here is derived from an EMBL/GenBank/DDBJ whole genome shotgun (WGS) entry which is preliminary data.</text>
</comment>
<evidence type="ECO:0000256" key="1">
    <source>
        <dbReference type="SAM" id="MobiDB-lite"/>
    </source>
</evidence>
<feature type="domain" description="Zinc finger Ogr/Delta-type" evidence="2">
    <location>
        <begin position="3"/>
        <end position="49"/>
    </location>
</feature>
<gene>
    <name evidence="3" type="ORF">Xvie_02098</name>
</gene>